<dbReference type="RefSeq" id="WP_151125292.1">
    <property type="nucleotide sequence ID" value="NZ_CP088081.1"/>
</dbReference>
<comment type="caution">
    <text evidence="2">The sequence shown here is derived from an EMBL/GenBank/DDBJ whole genome shotgun (WGS) entry which is preliminary data.</text>
</comment>
<proteinExistence type="predicted"/>
<evidence type="ECO:0000313" key="2">
    <source>
        <dbReference type="EMBL" id="KAB0577064.1"/>
    </source>
</evidence>
<dbReference type="OrthoDB" id="9772295at2"/>
<gene>
    <name evidence="2" type="ORF">F7Q92_17025</name>
</gene>
<dbReference type="AlphaFoldDB" id="A0A643F8I3"/>
<protein>
    <submittedName>
        <fullName evidence="2">DUF1800 domain-containing protein</fullName>
    </submittedName>
</protein>
<evidence type="ECO:0000313" key="3">
    <source>
        <dbReference type="Proteomes" id="UP000430120"/>
    </source>
</evidence>
<keyword evidence="3" id="KW-1185">Reference proteome</keyword>
<dbReference type="Pfam" id="PF08811">
    <property type="entry name" value="DUF1800"/>
    <property type="match status" value="1"/>
</dbReference>
<dbReference type="EMBL" id="VZPB01000051">
    <property type="protein sequence ID" value="KAB0577064.1"/>
    <property type="molecule type" value="Genomic_DNA"/>
</dbReference>
<dbReference type="InterPro" id="IPR014917">
    <property type="entry name" value="DUF1800"/>
</dbReference>
<dbReference type="Proteomes" id="UP000430120">
    <property type="component" value="Unassembled WGS sequence"/>
</dbReference>
<organism evidence="2 3">
    <name type="scientific">Ideonella dechloratans</name>
    <dbReference type="NCBI Taxonomy" id="36863"/>
    <lineage>
        <taxon>Bacteria</taxon>
        <taxon>Pseudomonadati</taxon>
        <taxon>Pseudomonadota</taxon>
        <taxon>Betaproteobacteria</taxon>
        <taxon>Burkholderiales</taxon>
        <taxon>Sphaerotilaceae</taxon>
        <taxon>Ideonella</taxon>
    </lineage>
</organism>
<evidence type="ECO:0000256" key="1">
    <source>
        <dbReference type="SAM" id="MobiDB-lite"/>
    </source>
</evidence>
<feature type="compositionally biased region" description="Basic and acidic residues" evidence="1">
    <location>
        <begin position="244"/>
        <end position="258"/>
    </location>
</feature>
<accession>A0A643F8I3</accession>
<reference evidence="2 3" key="1">
    <citation type="submission" date="2019-09" db="EMBL/GenBank/DDBJ databases">
        <title>Draft genome sequences of 48 bacterial type strains from the CCUG.</title>
        <authorList>
            <person name="Tunovic T."/>
            <person name="Pineiro-Iglesias B."/>
            <person name="Unosson C."/>
            <person name="Inganas E."/>
            <person name="Ohlen M."/>
            <person name="Cardew S."/>
            <person name="Jensie-Markopoulos S."/>
            <person name="Salva-Serra F."/>
            <person name="Jaen-Luchoro D."/>
            <person name="Karlsson R."/>
            <person name="Svensson-Stadler L."/>
            <person name="Chun J."/>
            <person name="Moore E."/>
        </authorList>
    </citation>
    <scope>NUCLEOTIDE SEQUENCE [LARGE SCALE GENOMIC DNA]</scope>
    <source>
        <strain evidence="2 3">CCUG 30977</strain>
    </source>
</reference>
<name>A0A643F8I3_IDEDE</name>
<feature type="region of interest" description="Disordered" evidence="1">
    <location>
        <begin position="242"/>
        <end position="270"/>
    </location>
</feature>
<sequence>MNVTLETALAAHRFGLGEPDLAVVGPDPRRWLLEQLGPADAPWGEGLLDSEQTLELLKQRSRRLAQLKKMRGQTQDEAVAQPLRDEAMAYRRQQRLRLEANLRSSLGTATRSARPWNERLVMFWANHFTVSEASGKLHGLAGAFEREAIRPHLGGRFKDMLRATTLHPAMLRYLDNQRSVGPQSLAAQHQPQARLGLNENLAREVLELHTLGAEVSRDPARPGGYTQADVTAFAQVLTGWTSVDDPRSDSPTRFEARRHQPGPKTVLGRVYPQGPQALDRVLEDLALHPATAQHLAHKLARHVLADEPPPALVARLRQAYLDSGGDLRALHGALVQAPEAWAAPQRKLKTPQEHALSCARLLGLDVRWLTPPADGGIGTMGQSLMRAPSPAGWPDGADDWLAPDGVWKRIEWTQRLAARFGDGMDARALATRALGPLLSENTRQQVERAADGTQALVLLMMSPEFQRR</sequence>